<protein>
    <submittedName>
        <fullName evidence="1">Uncharacterized protein</fullName>
    </submittedName>
</protein>
<keyword evidence="2" id="KW-1185">Reference proteome</keyword>
<accession>A0ACC2XWQ4</accession>
<proteinExistence type="predicted"/>
<reference evidence="1" key="1">
    <citation type="submission" date="2023-04" db="EMBL/GenBank/DDBJ databases">
        <title>Draft Genome sequencing of Naganishia species isolated from polar environments using Oxford Nanopore Technology.</title>
        <authorList>
            <person name="Leo P."/>
            <person name="Venkateswaran K."/>
        </authorList>
    </citation>
    <scope>NUCLEOTIDE SEQUENCE</scope>
    <source>
        <strain evidence="1">DBVPG 5303</strain>
    </source>
</reference>
<name>A0ACC2XWQ4_9TREE</name>
<dbReference type="EMBL" id="JASBWV010000003">
    <property type="protein sequence ID" value="KAJ9127112.1"/>
    <property type="molecule type" value="Genomic_DNA"/>
</dbReference>
<organism evidence="1 2">
    <name type="scientific">Naganishia onofrii</name>
    <dbReference type="NCBI Taxonomy" id="1851511"/>
    <lineage>
        <taxon>Eukaryota</taxon>
        <taxon>Fungi</taxon>
        <taxon>Dikarya</taxon>
        <taxon>Basidiomycota</taxon>
        <taxon>Agaricomycotina</taxon>
        <taxon>Tremellomycetes</taxon>
        <taxon>Filobasidiales</taxon>
        <taxon>Filobasidiaceae</taxon>
        <taxon>Naganishia</taxon>
    </lineage>
</organism>
<dbReference type="Proteomes" id="UP001234202">
    <property type="component" value="Unassembled WGS sequence"/>
</dbReference>
<evidence type="ECO:0000313" key="2">
    <source>
        <dbReference type="Proteomes" id="UP001234202"/>
    </source>
</evidence>
<gene>
    <name evidence="1" type="ORF">QFC24_001347</name>
</gene>
<evidence type="ECO:0000313" key="1">
    <source>
        <dbReference type="EMBL" id="KAJ9127112.1"/>
    </source>
</evidence>
<sequence length="98" mass="11226">MPEIKSNDNDASVSYSKPVSTNRQEALTNYAHWQLWTIIDTRWDCLDLPHTQHALTVIQYSSEYYVFAIQEMRLDGSDEELSNGCLVGLRAGSVRDME</sequence>
<comment type="caution">
    <text evidence="1">The sequence shown here is derived from an EMBL/GenBank/DDBJ whole genome shotgun (WGS) entry which is preliminary data.</text>
</comment>